<keyword evidence="10" id="KW-1185">Reference proteome</keyword>
<dbReference type="InterPro" id="IPR002898">
    <property type="entry name" value="MotA_ExbB_proton_chnl"/>
</dbReference>
<evidence type="ECO:0000313" key="9">
    <source>
        <dbReference type="EMBL" id="MBL4916914.1"/>
    </source>
</evidence>
<keyword evidence="6" id="KW-0813">Transport</keyword>
<comment type="subcellular location">
    <subcellularLocation>
        <location evidence="1">Cell membrane</location>
        <topology evidence="1">Multi-pass membrane protein</topology>
    </subcellularLocation>
    <subcellularLocation>
        <location evidence="6">Membrane</location>
        <topology evidence="6">Multi-pass membrane protein</topology>
    </subcellularLocation>
</comment>
<dbReference type="PANTHER" id="PTHR30625">
    <property type="entry name" value="PROTEIN TOLQ"/>
    <property type="match status" value="1"/>
</dbReference>
<dbReference type="Proteomes" id="UP000648908">
    <property type="component" value="Unassembled WGS sequence"/>
</dbReference>
<evidence type="ECO:0000256" key="3">
    <source>
        <dbReference type="ARBA" id="ARBA00022692"/>
    </source>
</evidence>
<evidence type="ECO:0000256" key="6">
    <source>
        <dbReference type="RuleBase" id="RU004057"/>
    </source>
</evidence>
<dbReference type="InterPro" id="IPR050790">
    <property type="entry name" value="ExbB/TolQ_transport"/>
</dbReference>
<evidence type="ECO:0000259" key="8">
    <source>
        <dbReference type="Pfam" id="PF01618"/>
    </source>
</evidence>
<accession>A0A8K0V708</accession>
<evidence type="ECO:0000256" key="1">
    <source>
        <dbReference type="ARBA" id="ARBA00004651"/>
    </source>
</evidence>
<protein>
    <submittedName>
        <fullName evidence="9">MotA/TolQ/ExbB proton channel family protein</fullName>
    </submittedName>
</protein>
<dbReference type="EMBL" id="JAESVN010000002">
    <property type="protein sequence ID" value="MBL4916914.1"/>
    <property type="molecule type" value="Genomic_DNA"/>
</dbReference>
<feature type="domain" description="MotA/TolQ/ExbB proton channel" evidence="8">
    <location>
        <begin position="85"/>
        <end position="193"/>
    </location>
</feature>
<evidence type="ECO:0000256" key="4">
    <source>
        <dbReference type="ARBA" id="ARBA00022989"/>
    </source>
</evidence>
<organism evidence="9 10">
    <name type="scientific">Szabonella alba</name>
    <dbReference type="NCBI Taxonomy" id="2804194"/>
    <lineage>
        <taxon>Bacteria</taxon>
        <taxon>Pseudomonadati</taxon>
        <taxon>Pseudomonadota</taxon>
        <taxon>Alphaproteobacteria</taxon>
        <taxon>Rhodobacterales</taxon>
        <taxon>Paracoccaceae</taxon>
        <taxon>Szabonella</taxon>
    </lineage>
</organism>
<proteinExistence type="inferred from homology"/>
<name>A0A8K0V708_9RHOB</name>
<dbReference type="Pfam" id="PF01618">
    <property type="entry name" value="MotA_ExbB"/>
    <property type="match status" value="1"/>
</dbReference>
<comment type="caution">
    <text evidence="9">The sequence shown here is derived from an EMBL/GenBank/DDBJ whole genome shotgun (WGS) entry which is preliminary data.</text>
</comment>
<keyword evidence="3 7" id="KW-0812">Transmembrane</keyword>
<keyword evidence="6" id="KW-0653">Protein transport</keyword>
<feature type="transmembrane region" description="Helical" evidence="7">
    <location>
        <begin position="160"/>
        <end position="186"/>
    </location>
</feature>
<evidence type="ECO:0000256" key="5">
    <source>
        <dbReference type="ARBA" id="ARBA00023136"/>
    </source>
</evidence>
<dbReference type="PANTHER" id="PTHR30625:SF11">
    <property type="entry name" value="MOTA_TOLQ_EXBB PROTON CHANNEL DOMAIN-CONTAINING PROTEIN"/>
    <property type="match status" value="1"/>
</dbReference>
<keyword evidence="4 7" id="KW-1133">Transmembrane helix</keyword>
<reference evidence="9" key="1">
    <citation type="submission" date="2021-01" db="EMBL/GenBank/DDBJ databases">
        <title>Tabrizicola alba sp. nov. a motile alkaliphilic bacterium isolated from a soda lake.</title>
        <authorList>
            <person name="Szuroczki S."/>
            <person name="Abbaszade G."/>
            <person name="Schumann P."/>
            <person name="Toth E."/>
        </authorList>
    </citation>
    <scope>NUCLEOTIDE SEQUENCE</scope>
    <source>
        <strain evidence="9">DMG-N-6</strain>
    </source>
</reference>
<keyword evidence="5 7" id="KW-0472">Membrane</keyword>
<evidence type="ECO:0000256" key="7">
    <source>
        <dbReference type="SAM" id="Phobius"/>
    </source>
</evidence>
<gene>
    <name evidence="9" type="ORF">JL811_06725</name>
</gene>
<keyword evidence="2" id="KW-1003">Cell membrane</keyword>
<sequence length="231" mass="23598">MTGWLHEAAIAVQDFIELGGWVVGVLLALSVLAGAAVLWKLWHLSHMGIGRHAALREALAALNDGDRATARAALRRAGTPLAALGLRAIASNDPAPELRLRLHAEGDALIGRAEGGLRMLDAISQVAPLLGLFGTVLGMIEAFRALQGAGASVDPSILAGGIWVALMTTAVGLAIAMPVSLILSAFEARIAAERRVADLMVETLCGPALPETGQAMAKAPVAASAGMAGNG</sequence>
<feature type="transmembrane region" description="Helical" evidence="7">
    <location>
        <begin position="20"/>
        <end position="42"/>
    </location>
</feature>
<evidence type="ECO:0000256" key="2">
    <source>
        <dbReference type="ARBA" id="ARBA00022475"/>
    </source>
</evidence>
<dbReference type="AlphaFoldDB" id="A0A8K0V708"/>
<dbReference type="GO" id="GO:0005886">
    <property type="term" value="C:plasma membrane"/>
    <property type="evidence" value="ECO:0007669"/>
    <property type="project" value="UniProtKB-SubCell"/>
</dbReference>
<dbReference type="GO" id="GO:0017038">
    <property type="term" value="P:protein import"/>
    <property type="evidence" value="ECO:0007669"/>
    <property type="project" value="TreeGrafter"/>
</dbReference>
<dbReference type="RefSeq" id="WP_202687716.1">
    <property type="nucleotide sequence ID" value="NZ_JAESVN010000002.1"/>
</dbReference>
<comment type="similarity">
    <text evidence="6">Belongs to the exbB/tolQ family.</text>
</comment>
<evidence type="ECO:0000313" key="10">
    <source>
        <dbReference type="Proteomes" id="UP000648908"/>
    </source>
</evidence>
<feature type="transmembrane region" description="Helical" evidence="7">
    <location>
        <begin position="122"/>
        <end position="140"/>
    </location>
</feature>